<proteinExistence type="predicted"/>
<evidence type="ECO:0000313" key="1">
    <source>
        <dbReference type="EMBL" id="MDC9032268.1"/>
    </source>
</evidence>
<dbReference type="PROSITE" id="PS52034">
    <property type="entry name" value="PEPTIDASE_M32"/>
    <property type="match status" value="1"/>
</dbReference>
<dbReference type="Gene3D" id="1.10.1370.30">
    <property type="match status" value="1"/>
</dbReference>
<dbReference type="EMBL" id="JANHJP010000014">
    <property type="protein sequence ID" value="MDC9032268.1"/>
    <property type="molecule type" value="Genomic_DNA"/>
</dbReference>
<protein>
    <submittedName>
        <fullName evidence="1">AAA+ ATPase</fullName>
    </submittedName>
</protein>
<comment type="caution">
    <text evidence="1">The sequence shown here is derived from an EMBL/GenBank/DDBJ whole genome shotgun (WGS) entry which is preliminary data.</text>
</comment>
<keyword evidence="2" id="KW-1185">Reference proteome</keyword>
<organism evidence="1 2">
    <name type="scientific">Columbia Basin potato purple top phytoplasma</name>
    <dbReference type="NCBI Taxonomy" id="307134"/>
    <lineage>
        <taxon>Bacteria</taxon>
        <taxon>Bacillati</taxon>
        <taxon>Mycoplasmatota</taxon>
        <taxon>Mollicutes</taxon>
        <taxon>Acholeplasmatales</taxon>
        <taxon>Acholeplasmataceae</taxon>
        <taxon>Candidatus Phytoplasma</taxon>
        <taxon>16SrVI (Clover proliferation group)</taxon>
    </lineage>
</organism>
<sequence length="47" mass="5512">MKADHALYEQSLPLKYKNQTVGKSLDFQFHESQSLLIEKQVVKSKEF</sequence>
<reference evidence="1 2" key="1">
    <citation type="journal article" date="2023" name="Plant">
        <title>Draft Genome Sequence Resource of CBPPT1, a 'Candidatus Phytoplasma trifolii'-Related Strain Associated with Potato Purple Top Disease in the Columbia Basin, U.S.A.</title>
        <authorList>
            <person name="Wei W."/>
            <person name="Shao J."/>
            <person name="Bottner-Parker K.D."/>
            <person name="Zhao Y."/>
        </authorList>
    </citation>
    <scope>NUCLEOTIDE SEQUENCE [LARGE SCALE GENOMIC DNA]</scope>
    <source>
        <strain evidence="1 2">CBPPT1</strain>
    </source>
</reference>
<accession>A0ABT5LCP5</accession>
<dbReference type="InterPro" id="IPR001333">
    <property type="entry name" value="Peptidase_M32_Taq"/>
</dbReference>
<evidence type="ECO:0000313" key="2">
    <source>
        <dbReference type="Proteomes" id="UP001221763"/>
    </source>
</evidence>
<dbReference type="Proteomes" id="UP001221763">
    <property type="component" value="Unassembled WGS sequence"/>
</dbReference>
<name>A0ABT5LCP5_9MOLU</name>
<dbReference type="Pfam" id="PF02074">
    <property type="entry name" value="Peptidase_M32"/>
    <property type="match status" value="1"/>
</dbReference>
<gene>
    <name evidence="1" type="ORF">M8044_000491</name>
</gene>